<sequence>MKRVADIMVRNLITLSPDSDLKQAEGLMAERQVRHIPVVDADQVLQGLITQKEFLSEAFRITDKFGAHQLGTYLAQTKLADCMKTTLTTVRQDTSLREAGEMLHSMKQGCLLVTDKHQQLLGIVTSQDFLKLALDLLPHD</sequence>
<organism evidence="4 5">
    <name type="scientific">Bacterioplanoides pacificum</name>
    <dbReference type="NCBI Taxonomy" id="1171596"/>
    <lineage>
        <taxon>Bacteria</taxon>
        <taxon>Pseudomonadati</taxon>
        <taxon>Pseudomonadota</taxon>
        <taxon>Gammaproteobacteria</taxon>
        <taxon>Oceanospirillales</taxon>
        <taxon>Oceanospirillaceae</taxon>
        <taxon>Bacterioplanoides</taxon>
    </lineage>
</organism>
<name>A0ABV7W0E9_9GAMM</name>
<evidence type="ECO:0000313" key="4">
    <source>
        <dbReference type="EMBL" id="MFC3681748.1"/>
    </source>
</evidence>
<feature type="domain" description="CBS" evidence="3">
    <location>
        <begin position="83"/>
        <end position="140"/>
    </location>
</feature>
<dbReference type="InterPro" id="IPR046342">
    <property type="entry name" value="CBS_dom_sf"/>
</dbReference>
<dbReference type="EMBL" id="JBHRYB010000024">
    <property type="protein sequence ID" value="MFC3681748.1"/>
    <property type="molecule type" value="Genomic_DNA"/>
</dbReference>
<dbReference type="PANTHER" id="PTHR43080:SF2">
    <property type="entry name" value="CBS DOMAIN-CONTAINING PROTEIN"/>
    <property type="match status" value="1"/>
</dbReference>
<dbReference type="SUPFAM" id="SSF54631">
    <property type="entry name" value="CBS-domain pair"/>
    <property type="match status" value="1"/>
</dbReference>
<dbReference type="InterPro" id="IPR051257">
    <property type="entry name" value="Diverse_CBS-Domain"/>
</dbReference>
<evidence type="ECO:0000313" key="5">
    <source>
        <dbReference type="Proteomes" id="UP001595722"/>
    </source>
</evidence>
<evidence type="ECO:0000259" key="3">
    <source>
        <dbReference type="PROSITE" id="PS51371"/>
    </source>
</evidence>
<proteinExistence type="predicted"/>
<feature type="domain" description="CBS" evidence="3">
    <location>
        <begin position="8"/>
        <end position="64"/>
    </location>
</feature>
<keyword evidence="5" id="KW-1185">Reference proteome</keyword>
<comment type="caution">
    <text evidence="4">The sequence shown here is derived from an EMBL/GenBank/DDBJ whole genome shotgun (WGS) entry which is preliminary data.</text>
</comment>
<dbReference type="SMART" id="SM00116">
    <property type="entry name" value="CBS"/>
    <property type="match status" value="2"/>
</dbReference>
<dbReference type="PROSITE" id="PS51371">
    <property type="entry name" value="CBS"/>
    <property type="match status" value="2"/>
</dbReference>
<dbReference type="InterPro" id="IPR000644">
    <property type="entry name" value="CBS_dom"/>
</dbReference>
<dbReference type="Pfam" id="PF00571">
    <property type="entry name" value="CBS"/>
    <property type="match status" value="2"/>
</dbReference>
<dbReference type="Gene3D" id="3.10.580.10">
    <property type="entry name" value="CBS-domain"/>
    <property type="match status" value="1"/>
</dbReference>
<dbReference type="PANTHER" id="PTHR43080">
    <property type="entry name" value="CBS DOMAIN-CONTAINING PROTEIN CBSX3, MITOCHONDRIAL"/>
    <property type="match status" value="1"/>
</dbReference>
<protein>
    <submittedName>
        <fullName evidence="4">HPP family protein</fullName>
    </submittedName>
</protein>
<keyword evidence="1 2" id="KW-0129">CBS domain</keyword>
<accession>A0ABV7W0E9</accession>
<gene>
    <name evidence="4" type="ORF">ACFOMG_16730</name>
</gene>
<evidence type="ECO:0000256" key="1">
    <source>
        <dbReference type="ARBA" id="ARBA00023122"/>
    </source>
</evidence>
<reference evidence="5" key="1">
    <citation type="journal article" date="2019" name="Int. J. Syst. Evol. Microbiol.">
        <title>The Global Catalogue of Microorganisms (GCM) 10K type strain sequencing project: providing services to taxonomists for standard genome sequencing and annotation.</title>
        <authorList>
            <consortium name="The Broad Institute Genomics Platform"/>
            <consortium name="The Broad Institute Genome Sequencing Center for Infectious Disease"/>
            <person name="Wu L."/>
            <person name="Ma J."/>
        </authorList>
    </citation>
    <scope>NUCLEOTIDE SEQUENCE [LARGE SCALE GENOMIC DNA]</scope>
    <source>
        <strain evidence="5">KCTC 42424</strain>
    </source>
</reference>
<dbReference type="RefSeq" id="WP_376868344.1">
    <property type="nucleotide sequence ID" value="NZ_JBHRYB010000024.1"/>
</dbReference>
<evidence type="ECO:0000256" key="2">
    <source>
        <dbReference type="PROSITE-ProRule" id="PRU00703"/>
    </source>
</evidence>
<dbReference type="Proteomes" id="UP001595722">
    <property type="component" value="Unassembled WGS sequence"/>
</dbReference>